<dbReference type="Gene3D" id="1.10.8.60">
    <property type="match status" value="1"/>
</dbReference>
<feature type="domain" description="AAA+ ATPase" evidence="4">
    <location>
        <begin position="246"/>
        <end position="378"/>
    </location>
</feature>
<dbReference type="InterPro" id="IPR003959">
    <property type="entry name" value="ATPase_AAA_core"/>
</dbReference>
<evidence type="ECO:0000259" key="4">
    <source>
        <dbReference type="SMART" id="SM00382"/>
    </source>
</evidence>
<evidence type="ECO:0000256" key="3">
    <source>
        <dbReference type="ARBA" id="ARBA00022840"/>
    </source>
</evidence>
<evidence type="ECO:0000256" key="1">
    <source>
        <dbReference type="ARBA" id="ARBA00006914"/>
    </source>
</evidence>
<gene>
    <name evidence="5" type="ORF">ENV14_03720</name>
</gene>
<dbReference type="GO" id="GO:0005524">
    <property type="term" value="F:ATP binding"/>
    <property type="evidence" value="ECO:0007669"/>
    <property type="project" value="UniProtKB-KW"/>
</dbReference>
<proteinExistence type="inferred from homology"/>
<dbReference type="AlphaFoldDB" id="A0A7C4FFE5"/>
<dbReference type="Gene3D" id="3.40.50.300">
    <property type="entry name" value="P-loop containing nucleotide triphosphate hydrolases"/>
    <property type="match status" value="1"/>
</dbReference>
<dbReference type="CDD" id="cd19481">
    <property type="entry name" value="RecA-like_protease"/>
    <property type="match status" value="1"/>
</dbReference>
<keyword evidence="2" id="KW-0547">Nucleotide-binding</keyword>
<dbReference type="InterPro" id="IPR003593">
    <property type="entry name" value="AAA+_ATPase"/>
</dbReference>
<dbReference type="SUPFAM" id="SSF52540">
    <property type="entry name" value="P-loop containing nucleoside triphosphate hydrolases"/>
    <property type="match status" value="1"/>
</dbReference>
<organism evidence="5">
    <name type="scientific">Ignisphaera aggregans</name>
    <dbReference type="NCBI Taxonomy" id="334771"/>
    <lineage>
        <taxon>Archaea</taxon>
        <taxon>Thermoproteota</taxon>
        <taxon>Thermoprotei</taxon>
        <taxon>Desulfurococcales</taxon>
        <taxon>Desulfurococcaceae</taxon>
        <taxon>Ignisphaera</taxon>
    </lineage>
</organism>
<accession>A0A7C4FFE5</accession>
<dbReference type="InterPro" id="IPR027417">
    <property type="entry name" value="P-loop_NTPase"/>
</dbReference>
<comment type="caution">
    <text evidence="5">The sequence shown here is derived from an EMBL/GenBank/DDBJ whole genome shotgun (WGS) entry which is preliminary data.</text>
</comment>
<evidence type="ECO:0000256" key="2">
    <source>
        <dbReference type="ARBA" id="ARBA00022741"/>
    </source>
</evidence>
<dbReference type="EMBL" id="DTFF01000034">
    <property type="protein sequence ID" value="HGI87483.1"/>
    <property type="molecule type" value="Genomic_DNA"/>
</dbReference>
<keyword evidence="3 5" id="KW-0067">ATP-binding</keyword>
<name>A0A7C4FFE5_9CREN</name>
<reference evidence="5" key="1">
    <citation type="journal article" date="2020" name="mSystems">
        <title>Genome- and Community-Level Interaction Insights into Carbon Utilization and Element Cycling Functions of Hydrothermarchaeota in Hydrothermal Sediment.</title>
        <authorList>
            <person name="Zhou Z."/>
            <person name="Liu Y."/>
            <person name="Xu W."/>
            <person name="Pan J."/>
            <person name="Luo Z.H."/>
            <person name="Li M."/>
        </authorList>
    </citation>
    <scope>NUCLEOTIDE SEQUENCE [LARGE SCALE GENOMIC DNA]</scope>
    <source>
        <strain evidence="5">SpSt-732</strain>
    </source>
</reference>
<protein>
    <submittedName>
        <fullName evidence="5">ATP-binding protein</fullName>
    </submittedName>
</protein>
<dbReference type="InterPro" id="IPR050221">
    <property type="entry name" value="26S_Proteasome_ATPase"/>
</dbReference>
<dbReference type="SMART" id="SM00382">
    <property type="entry name" value="AAA"/>
    <property type="match status" value="1"/>
</dbReference>
<dbReference type="GO" id="GO:0016887">
    <property type="term" value="F:ATP hydrolysis activity"/>
    <property type="evidence" value="ECO:0007669"/>
    <property type="project" value="InterPro"/>
</dbReference>
<sequence>MSHNIEYAKVVTFTPVKFSKYKVFVVETIPVKPSVRIAGLVNVISKNLKNPINMNIKQRIVVKNIEKFDEGELGYAIYMLTYTAIPHYLQKYDPHIQCVASYMSMAKEGVVQLNTVALVTKQDMRGVSRRPTLFIGIVKDANKKLKVSMAPQLYKVSWNLLSYKLRKFSEEFDTQPSQRAHTLLVQLVPKTELNVIDITVPELNEVLRVRIPIREPQWSLNDMPSKLRSSIETVITRPASIKVPYAPKGILITGPPGVGKTVTAEAISDALNMKIVELRPSTYRSMWYGLTEKILEQTLAAVRKRKNIVVLLDDVDFLVGRHIAIHETHVSEITIFLRFLQEERRPLVILTTNTPEILDPALVRPGRIDVVVLMGYPDREFRKYIAQRSAKRYGIALEPSKAEMIADVTRWFTHAEIDALIRLAASKGEGKVNEDSILWARQQFAINESIRKAIQDRLRWFGEQFQGVTIKYVPSETEIY</sequence>
<evidence type="ECO:0000313" key="5">
    <source>
        <dbReference type="EMBL" id="HGI87483.1"/>
    </source>
</evidence>
<dbReference type="Pfam" id="PF00004">
    <property type="entry name" value="AAA"/>
    <property type="match status" value="1"/>
</dbReference>
<dbReference type="PANTHER" id="PTHR23073">
    <property type="entry name" value="26S PROTEASOME REGULATORY SUBUNIT"/>
    <property type="match status" value="1"/>
</dbReference>
<comment type="similarity">
    <text evidence="1">Belongs to the AAA ATPase family.</text>
</comment>